<keyword evidence="7" id="KW-1185">Reference proteome</keyword>
<protein>
    <recommendedName>
        <fullName evidence="4">SKICH domain-containing protein</fullName>
    </recommendedName>
</protein>
<reference evidence="7" key="1">
    <citation type="submission" date="2012-12" db="EMBL/GenBank/DDBJ databases">
        <authorList>
            <person name="Hellsten U."/>
            <person name="Grimwood J."/>
            <person name="Chapman J.A."/>
            <person name="Shapiro H."/>
            <person name="Aerts A."/>
            <person name="Otillar R.P."/>
            <person name="Terry A.Y."/>
            <person name="Boore J.L."/>
            <person name="Simakov O."/>
            <person name="Marletaz F."/>
            <person name="Cho S.-J."/>
            <person name="Edsinger-Gonzales E."/>
            <person name="Havlak P."/>
            <person name="Kuo D.-H."/>
            <person name="Larsson T."/>
            <person name="Lv J."/>
            <person name="Arendt D."/>
            <person name="Savage R."/>
            <person name="Osoegawa K."/>
            <person name="de Jong P."/>
            <person name="Lindberg D.R."/>
            <person name="Seaver E.C."/>
            <person name="Weisblat D.A."/>
            <person name="Putnam N.H."/>
            <person name="Grigoriev I.V."/>
            <person name="Rokhsar D.S."/>
        </authorList>
    </citation>
    <scope>NUCLEOTIDE SEQUENCE</scope>
</reference>
<proteinExistence type="predicted"/>
<dbReference type="InterPro" id="IPR041611">
    <property type="entry name" value="SKICH"/>
</dbReference>
<feature type="region of interest" description="Disordered" evidence="3">
    <location>
        <begin position="192"/>
        <end position="215"/>
    </location>
</feature>
<reference evidence="5 7" key="2">
    <citation type="journal article" date="2013" name="Nature">
        <title>Insights into bilaterian evolution from three spiralian genomes.</title>
        <authorList>
            <person name="Simakov O."/>
            <person name="Marletaz F."/>
            <person name="Cho S.J."/>
            <person name="Edsinger-Gonzales E."/>
            <person name="Havlak P."/>
            <person name="Hellsten U."/>
            <person name="Kuo D.H."/>
            <person name="Larsson T."/>
            <person name="Lv J."/>
            <person name="Arendt D."/>
            <person name="Savage R."/>
            <person name="Osoegawa K."/>
            <person name="de Jong P."/>
            <person name="Grimwood J."/>
            <person name="Chapman J.A."/>
            <person name="Shapiro H."/>
            <person name="Aerts A."/>
            <person name="Otillar R.P."/>
            <person name="Terry A.Y."/>
            <person name="Boore J.L."/>
            <person name="Grigoriev I.V."/>
            <person name="Lindberg D.R."/>
            <person name="Seaver E.C."/>
            <person name="Weisblat D.A."/>
            <person name="Putnam N.H."/>
            <person name="Rokhsar D.S."/>
        </authorList>
    </citation>
    <scope>NUCLEOTIDE SEQUENCE</scope>
</reference>
<evidence type="ECO:0000313" key="5">
    <source>
        <dbReference type="EMBL" id="ESO10699.1"/>
    </source>
</evidence>
<evidence type="ECO:0000313" key="7">
    <source>
        <dbReference type="Proteomes" id="UP000015101"/>
    </source>
</evidence>
<feature type="coiled-coil region" evidence="2">
    <location>
        <begin position="222"/>
        <end position="249"/>
    </location>
</feature>
<evidence type="ECO:0000256" key="3">
    <source>
        <dbReference type="SAM" id="MobiDB-lite"/>
    </source>
</evidence>
<feature type="domain" description="SKICH" evidence="4">
    <location>
        <begin position="11"/>
        <end position="111"/>
    </location>
</feature>
<sequence>MQESIVRYDLVTFKNLKNKYVTDCKLEVELVIDPAFTASLTDWVGLFKVGWLQSDERILAKYVKELNPDSKESFIFQLDVEKLEVDETEFYHFCYVTSDDRLAGISKVFQFIVDDFEVIDDTSMLTVPNESRCSLVDMKSVDVVKSLNIQGDSSLTTKFKELECENDKLKSQVDELLSEKFVLEEEVKLLKEQQPLPDNNNNSQNDIINSSNNNNSTSIEIVEKLQRDNEKLSERLRELEIENKRIKLDSTRSVLPHQEEVRATAPRSFSFMDSYFTDNNDNNGILNFEAQQNINNINNNAMIPPTSAEIARPIGFSFPNSEYINNNFPAYNNNINVQTYVH</sequence>
<organism evidence="6 7">
    <name type="scientific">Helobdella robusta</name>
    <name type="common">Californian leech</name>
    <dbReference type="NCBI Taxonomy" id="6412"/>
    <lineage>
        <taxon>Eukaryota</taxon>
        <taxon>Metazoa</taxon>
        <taxon>Spiralia</taxon>
        <taxon>Lophotrochozoa</taxon>
        <taxon>Annelida</taxon>
        <taxon>Clitellata</taxon>
        <taxon>Hirudinea</taxon>
        <taxon>Rhynchobdellida</taxon>
        <taxon>Glossiphoniidae</taxon>
        <taxon>Helobdella</taxon>
    </lineage>
</organism>
<feature type="compositionally biased region" description="Low complexity" evidence="3">
    <location>
        <begin position="199"/>
        <end position="215"/>
    </location>
</feature>
<evidence type="ECO:0000313" key="6">
    <source>
        <dbReference type="EnsemblMetazoa" id="HelroP167191"/>
    </source>
</evidence>
<dbReference type="STRING" id="6412.T1EZ44"/>
<dbReference type="PANTHER" id="PTHR31915:SF6">
    <property type="entry name" value="SKICH DOMAIN-CONTAINING PROTEIN"/>
    <property type="match status" value="1"/>
</dbReference>
<dbReference type="EnsemblMetazoa" id="HelroT167191">
    <property type="protein sequence ID" value="HelroP167191"/>
    <property type="gene ID" value="HelroG167191"/>
</dbReference>
<dbReference type="Proteomes" id="UP000015101">
    <property type="component" value="Unassembled WGS sequence"/>
</dbReference>
<evidence type="ECO:0000256" key="1">
    <source>
        <dbReference type="ARBA" id="ARBA00023054"/>
    </source>
</evidence>
<dbReference type="Pfam" id="PF17751">
    <property type="entry name" value="SKICH"/>
    <property type="match status" value="1"/>
</dbReference>
<dbReference type="CTD" id="20201844"/>
<evidence type="ECO:0000256" key="2">
    <source>
        <dbReference type="SAM" id="Coils"/>
    </source>
</evidence>
<dbReference type="GeneID" id="20201844"/>
<evidence type="ECO:0000259" key="4">
    <source>
        <dbReference type="Pfam" id="PF17751"/>
    </source>
</evidence>
<gene>
    <name evidence="6" type="primary">20201844</name>
    <name evidence="5" type="ORF">HELRODRAFT_167191</name>
</gene>
<dbReference type="InParanoid" id="T1EZ44"/>
<dbReference type="KEGG" id="hro:HELRODRAFT_167191"/>
<dbReference type="HOGENOM" id="CLU_812046_0_0_1"/>
<reference evidence="6" key="3">
    <citation type="submission" date="2015-06" db="UniProtKB">
        <authorList>
            <consortium name="EnsemblMetazoa"/>
        </authorList>
    </citation>
    <scope>IDENTIFICATION</scope>
</reference>
<dbReference type="OrthoDB" id="10015001at2759"/>
<name>T1EZ44_HELRO</name>
<dbReference type="EMBL" id="AMQM01002715">
    <property type="status" value="NOT_ANNOTATED_CDS"/>
    <property type="molecule type" value="Genomic_DNA"/>
</dbReference>
<dbReference type="InterPro" id="IPR051002">
    <property type="entry name" value="UBA_autophagy_assoc_protein"/>
</dbReference>
<dbReference type="AlphaFoldDB" id="T1EZ44"/>
<dbReference type="Gene3D" id="2.60.40.2840">
    <property type="match status" value="1"/>
</dbReference>
<accession>T1EZ44</accession>
<dbReference type="RefSeq" id="XP_009010968.1">
    <property type="nucleotide sequence ID" value="XM_009012720.1"/>
</dbReference>
<dbReference type="EMBL" id="KB095858">
    <property type="protein sequence ID" value="ESO10699.1"/>
    <property type="molecule type" value="Genomic_DNA"/>
</dbReference>
<keyword evidence="1 2" id="KW-0175">Coiled coil</keyword>
<dbReference type="PANTHER" id="PTHR31915">
    <property type="entry name" value="SKICH DOMAIN-CONTAINING PROTEIN"/>
    <property type="match status" value="1"/>
</dbReference>